<feature type="chain" id="PRO_5040979011" description="Endonuclease" evidence="11">
    <location>
        <begin position="21"/>
        <end position="275"/>
    </location>
</feature>
<feature type="domain" description="DNA/RNA non-specific endonuclease/pyrophosphatase/phosphodiesterase" evidence="13">
    <location>
        <begin position="56"/>
        <end position="257"/>
    </location>
</feature>
<feature type="domain" description="ENPP1-3/EXOG-like endonuclease/phosphodiesterase" evidence="12">
    <location>
        <begin position="57"/>
        <end position="257"/>
    </location>
</feature>
<dbReference type="PROSITE" id="PS01070">
    <property type="entry name" value="NUCLEASE_NON_SPEC"/>
    <property type="match status" value="1"/>
</dbReference>
<dbReference type="GO" id="GO:0046872">
    <property type="term" value="F:metal ion binding"/>
    <property type="evidence" value="ECO:0007669"/>
    <property type="project" value="UniProtKB-KW"/>
</dbReference>
<comment type="similarity">
    <text evidence="2 10">Belongs to the DNA/RNA non-specific endonuclease family.</text>
</comment>
<evidence type="ECO:0000259" key="13">
    <source>
        <dbReference type="SMART" id="SM00892"/>
    </source>
</evidence>
<dbReference type="SUPFAM" id="SSF54060">
    <property type="entry name" value="His-Me finger endonucleases"/>
    <property type="match status" value="1"/>
</dbReference>
<dbReference type="InterPro" id="IPR001604">
    <property type="entry name" value="Endo_G_ENPP1-like_dom"/>
</dbReference>
<evidence type="ECO:0000256" key="5">
    <source>
        <dbReference type="ARBA" id="ARBA00022759"/>
    </source>
</evidence>
<dbReference type="RefSeq" id="WP_271197564.1">
    <property type="nucleotide sequence ID" value="NZ_BSFN01000019.1"/>
</dbReference>
<organism evidence="14 15">
    <name type="scientific">Pseudomonas turukhanskensis</name>
    <dbReference type="NCBI Taxonomy" id="1806536"/>
    <lineage>
        <taxon>Bacteria</taxon>
        <taxon>Pseudomonadati</taxon>
        <taxon>Pseudomonadota</taxon>
        <taxon>Gammaproteobacteria</taxon>
        <taxon>Pseudomonadales</taxon>
        <taxon>Pseudomonadaceae</taxon>
        <taxon>Pseudomonas</taxon>
    </lineage>
</organism>
<reference evidence="14" key="1">
    <citation type="journal article" date="2014" name="Int. J. Syst. Evol. Microbiol.">
        <title>Complete genome sequence of Corynebacterium casei LMG S-19264T (=DSM 44701T), isolated from a smear-ripened cheese.</title>
        <authorList>
            <consortium name="US DOE Joint Genome Institute (JGI-PGF)"/>
            <person name="Walter F."/>
            <person name="Albersmeier A."/>
            <person name="Kalinowski J."/>
            <person name="Ruckert C."/>
        </authorList>
    </citation>
    <scope>NUCLEOTIDE SEQUENCE</scope>
    <source>
        <strain evidence="14">VKM B-2935</strain>
    </source>
</reference>
<dbReference type="SMART" id="SM00892">
    <property type="entry name" value="Endonuclease_NS"/>
    <property type="match status" value="1"/>
</dbReference>
<gene>
    <name evidence="14" type="ORF">GCM10017655_43840</name>
</gene>
<evidence type="ECO:0000256" key="11">
    <source>
        <dbReference type="SAM" id="SignalP"/>
    </source>
</evidence>
<evidence type="ECO:0000256" key="8">
    <source>
        <dbReference type="PIRSR" id="PIRSR640255-1"/>
    </source>
</evidence>
<dbReference type="CDD" id="cd00091">
    <property type="entry name" value="NUC"/>
    <property type="match status" value="1"/>
</dbReference>
<evidence type="ECO:0000256" key="7">
    <source>
        <dbReference type="ARBA" id="ARBA00022842"/>
    </source>
</evidence>
<dbReference type="GO" id="GO:0004519">
    <property type="term" value="F:endonuclease activity"/>
    <property type="evidence" value="ECO:0007669"/>
    <property type="project" value="UniProtKB-UniRule"/>
</dbReference>
<dbReference type="GO" id="GO:0016787">
    <property type="term" value="F:hydrolase activity"/>
    <property type="evidence" value="ECO:0007669"/>
    <property type="project" value="UniProtKB-KW"/>
</dbReference>
<evidence type="ECO:0000256" key="2">
    <source>
        <dbReference type="ARBA" id="ARBA00010052"/>
    </source>
</evidence>
<evidence type="ECO:0000256" key="10">
    <source>
        <dbReference type="RuleBase" id="RU366055"/>
    </source>
</evidence>
<dbReference type="PANTHER" id="PTHR13966">
    <property type="entry name" value="ENDONUCLEASE RELATED"/>
    <property type="match status" value="1"/>
</dbReference>
<dbReference type="InterPro" id="IPR044925">
    <property type="entry name" value="His-Me_finger_sf"/>
</dbReference>
<keyword evidence="7" id="KW-0460">Magnesium</keyword>
<keyword evidence="4 9" id="KW-0479">Metal-binding</keyword>
<feature type="active site" description="Proton acceptor" evidence="8">
    <location>
        <position position="121"/>
    </location>
</feature>
<dbReference type="GO" id="GO:0003676">
    <property type="term" value="F:nucleic acid binding"/>
    <property type="evidence" value="ECO:0007669"/>
    <property type="project" value="InterPro"/>
</dbReference>
<keyword evidence="5 10" id="KW-0255">Endonuclease</keyword>
<dbReference type="InterPro" id="IPR044929">
    <property type="entry name" value="DNA/RNA_non-sp_Endonuclease_sf"/>
</dbReference>
<comment type="caution">
    <text evidence="14">The sequence shown here is derived from an EMBL/GenBank/DDBJ whole genome shotgun (WGS) entry which is preliminary data.</text>
</comment>
<evidence type="ECO:0000256" key="4">
    <source>
        <dbReference type="ARBA" id="ARBA00022723"/>
    </source>
</evidence>
<evidence type="ECO:0000313" key="14">
    <source>
        <dbReference type="EMBL" id="GLK91320.1"/>
    </source>
</evidence>
<protein>
    <recommendedName>
        <fullName evidence="10">Endonuclease</fullName>
        <ecNumber evidence="10">3.1.30.-</ecNumber>
    </recommendedName>
</protein>
<evidence type="ECO:0000256" key="1">
    <source>
        <dbReference type="ARBA" id="ARBA00001946"/>
    </source>
</evidence>
<feature type="binding site" evidence="9">
    <location>
        <position position="151"/>
    </location>
    <ligand>
        <name>Mg(2+)</name>
        <dbReference type="ChEBI" id="CHEBI:18420"/>
        <note>catalytic</note>
    </ligand>
</feature>
<reference evidence="14" key="2">
    <citation type="submission" date="2023-01" db="EMBL/GenBank/DDBJ databases">
        <authorList>
            <person name="Sun Q."/>
            <person name="Evtushenko L."/>
        </authorList>
    </citation>
    <scope>NUCLEOTIDE SEQUENCE</scope>
    <source>
        <strain evidence="14">VKM B-2935</strain>
    </source>
</reference>
<keyword evidence="6 10" id="KW-0378">Hydrolase</keyword>
<name>A0A9W6K870_9PSED</name>
<evidence type="ECO:0000256" key="9">
    <source>
        <dbReference type="PIRSR" id="PIRSR640255-2"/>
    </source>
</evidence>
<keyword evidence="15" id="KW-1185">Reference proteome</keyword>
<dbReference type="InterPro" id="IPR018524">
    <property type="entry name" value="DNA/RNA_endonuclease_AS"/>
</dbReference>
<dbReference type="InterPro" id="IPR040255">
    <property type="entry name" value="Non-specific_endonuclease"/>
</dbReference>
<sequence>MQGMLRVNSFVLLLISFLSACTTVSQPYESAPLAVQPMVDHCSVGCPAGGSALTLNRQAYSLNNNGITRFANWVAYRITNDTPASARPRNWQADPAIAVGETLVPSDYNGANTALKVDRGHQANLASMGGVEDWQALNYLSNITPQKSDLNQGAWAALEEQERRLGRDSNIDQVHVLTGPLYERYMGTLPAATTPHIIPSGYWKIIFVGKTPENGLYAAFVMDQETPRSANYCHYQTTVDQIERRSGLTVWSNLPSSVQANLKSAPGQLAGRVGC</sequence>
<accession>A0A9W6K870</accession>
<keyword evidence="3 10" id="KW-0540">Nuclease</keyword>
<dbReference type="Gene3D" id="3.40.570.10">
    <property type="entry name" value="Extracellular Endonuclease, subunit A"/>
    <property type="match status" value="1"/>
</dbReference>
<dbReference type="AlphaFoldDB" id="A0A9W6K870"/>
<dbReference type="PANTHER" id="PTHR13966:SF5">
    <property type="entry name" value="ENDONUCLEASE G, MITOCHONDRIAL"/>
    <property type="match status" value="1"/>
</dbReference>
<evidence type="ECO:0000256" key="6">
    <source>
        <dbReference type="ARBA" id="ARBA00022801"/>
    </source>
</evidence>
<feature type="signal peptide" evidence="11">
    <location>
        <begin position="1"/>
        <end position="20"/>
    </location>
</feature>
<dbReference type="InterPro" id="IPR020821">
    <property type="entry name" value="ENPP1-3/EXOG-like_nuc-like"/>
</dbReference>
<evidence type="ECO:0000256" key="3">
    <source>
        <dbReference type="ARBA" id="ARBA00022722"/>
    </source>
</evidence>
<dbReference type="EMBL" id="BSFN01000019">
    <property type="protein sequence ID" value="GLK91320.1"/>
    <property type="molecule type" value="Genomic_DNA"/>
</dbReference>
<evidence type="ECO:0000259" key="12">
    <source>
        <dbReference type="SMART" id="SM00477"/>
    </source>
</evidence>
<dbReference type="Pfam" id="PF01223">
    <property type="entry name" value="Endonuclease_NS"/>
    <property type="match status" value="1"/>
</dbReference>
<dbReference type="Proteomes" id="UP001143328">
    <property type="component" value="Unassembled WGS sequence"/>
</dbReference>
<comment type="cofactor">
    <cofactor evidence="1 10">
        <name>Mg(2+)</name>
        <dbReference type="ChEBI" id="CHEBI:18420"/>
    </cofactor>
</comment>
<dbReference type="PROSITE" id="PS51257">
    <property type="entry name" value="PROKAR_LIPOPROTEIN"/>
    <property type="match status" value="1"/>
</dbReference>
<keyword evidence="11" id="KW-0732">Signal</keyword>
<evidence type="ECO:0000313" key="15">
    <source>
        <dbReference type="Proteomes" id="UP001143328"/>
    </source>
</evidence>
<dbReference type="SMART" id="SM00477">
    <property type="entry name" value="NUC"/>
    <property type="match status" value="1"/>
</dbReference>
<proteinExistence type="inferred from homology"/>
<dbReference type="EC" id="3.1.30.-" evidence="10"/>